<organism evidence="7 8">
    <name type="scientific">Phytophthora lilii</name>
    <dbReference type="NCBI Taxonomy" id="2077276"/>
    <lineage>
        <taxon>Eukaryota</taxon>
        <taxon>Sar</taxon>
        <taxon>Stramenopiles</taxon>
        <taxon>Oomycota</taxon>
        <taxon>Peronosporomycetes</taxon>
        <taxon>Peronosporales</taxon>
        <taxon>Peronosporaceae</taxon>
        <taxon>Phytophthora</taxon>
    </lineage>
</organism>
<comment type="caution">
    <text evidence="7">The sequence shown here is derived from an EMBL/GenBank/DDBJ whole genome shotgun (WGS) entry which is preliminary data.</text>
</comment>
<dbReference type="InterPro" id="IPR031825">
    <property type="entry name" value="RXLR"/>
</dbReference>
<feature type="region of interest" description="Disordered" evidence="6">
    <location>
        <begin position="51"/>
        <end position="79"/>
    </location>
</feature>
<reference evidence="7" key="1">
    <citation type="submission" date="2023-04" db="EMBL/GenBank/DDBJ databases">
        <title>Phytophthora lilii NBRC 32176.</title>
        <authorList>
            <person name="Ichikawa N."/>
            <person name="Sato H."/>
            <person name="Tonouchi N."/>
        </authorList>
    </citation>
    <scope>NUCLEOTIDE SEQUENCE</scope>
    <source>
        <strain evidence="7">NBRC 32176</strain>
    </source>
</reference>
<dbReference type="Proteomes" id="UP001165083">
    <property type="component" value="Unassembled WGS sequence"/>
</dbReference>
<evidence type="ECO:0000313" key="7">
    <source>
        <dbReference type="EMBL" id="GMF23691.1"/>
    </source>
</evidence>
<comment type="similarity">
    <text evidence="2 5">Belongs to the RxLR effector family.</text>
</comment>
<dbReference type="Pfam" id="PF16810">
    <property type="entry name" value="RXLR"/>
    <property type="match status" value="1"/>
</dbReference>
<dbReference type="AlphaFoldDB" id="A0A9W6U245"/>
<evidence type="ECO:0000256" key="6">
    <source>
        <dbReference type="SAM" id="MobiDB-lite"/>
    </source>
</evidence>
<evidence type="ECO:0000256" key="3">
    <source>
        <dbReference type="ARBA" id="ARBA00022525"/>
    </source>
</evidence>
<proteinExistence type="inferred from homology"/>
<gene>
    <name evidence="7" type="ORF">Plil01_000960000</name>
</gene>
<evidence type="ECO:0000256" key="2">
    <source>
        <dbReference type="ARBA" id="ARBA00010400"/>
    </source>
</evidence>
<protein>
    <recommendedName>
        <fullName evidence="5">RxLR effector protein</fullName>
    </recommendedName>
</protein>
<keyword evidence="3 5" id="KW-0964">Secreted</keyword>
<sequence>MRLSYILLVTATAILATLDAASATGGAAPPGPNAANALDVTHAQESTGRFLRARKENDDLDSEDDVSNDATDDRDDDDEEEERMFSLSTIKSNAKAALTAAKLSAAKSTDDMAAIVAKLDDKREINSLFSKAEGTLKKQVPGFEAGMSLNDFEMALRGARVPQGEKDVLIVAYSKYLALNNLI</sequence>
<name>A0A9W6U245_9STRA</name>
<evidence type="ECO:0000256" key="1">
    <source>
        <dbReference type="ARBA" id="ARBA00004613"/>
    </source>
</evidence>
<comment type="domain">
    <text evidence="5">The RxLR-dEER motif acts to carry the protein into the host cell cytoplasm through binding to cell surface phosphatidylinositol-3-phosphate.</text>
</comment>
<comment type="function">
    <text evidence="5">Effector that suppresses plant defense responses during pathogen infection.</text>
</comment>
<keyword evidence="8" id="KW-1185">Reference proteome</keyword>
<feature type="chain" id="PRO_5041019538" description="RxLR effector protein" evidence="5">
    <location>
        <begin position="24"/>
        <end position="183"/>
    </location>
</feature>
<accession>A0A9W6U245</accession>
<feature type="compositionally biased region" description="Acidic residues" evidence="6">
    <location>
        <begin position="58"/>
        <end position="79"/>
    </location>
</feature>
<dbReference type="OrthoDB" id="10596503at2759"/>
<evidence type="ECO:0000256" key="4">
    <source>
        <dbReference type="ARBA" id="ARBA00022729"/>
    </source>
</evidence>
<evidence type="ECO:0000256" key="5">
    <source>
        <dbReference type="RuleBase" id="RU367124"/>
    </source>
</evidence>
<comment type="subcellular location">
    <subcellularLocation>
        <location evidence="1 5">Secreted</location>
    </subcellularLocation>
</comment>
<feature type="signal peptide" evidence="5">
    <location>
        <begin position="1"/>
        <end position="23"/>
    </location>
</feature>
<dbReference type="EMBL" id="BSXW01000484">
    <property type="protein sequence ID" value="GMF23691.1"/>
    <property type="molecule type" value="Genomic_DNA"/>
</dbReference>
<keyword evidence="4 5" id="KW-0732">Signal</keyword>
<dbReference type="GO" id="GO:0005576">
    <property type="term" value="C:extracellular region"/>
    <property type="evidence" value="ECO:0007669"/>
    <property type="project" value="UniProtKB-SubCell"/>
</dbReference>
<evidence type="ECO:0000313" key="8">
    <source>
        <dbReference type="Proteomes" id="UP001165083"/>
    </source>
</evidence>